<dbReference type="PANTHER" id="PTHR11525">
    <property type="entry name" value="FARNESYL-PYROPHOSPHATE SYNTHETASE"/>
    <property type="match status" value="1"/>
</dbReference>
<comment type="caution">
    <text evidence="6">The sequence shown here is derived from an EMBL/GenBank/DDBJ whole genome shotgun (WGS) entry which is preliminary data.</text>
</comment>
<protein>
    <submittedName>
        <fullName evidence="6">Farnesyl pyrophosphate synthase-like</fullName>
    </submittedName>
</protein>
<dbReference type="GO" id="GO:0042811">
    <property type="term" value="P:pheromone biosynthetic process"/>
    <property type="evidence" value="ECO:0007669"/>
    <property type="project" value="UniProtKB-ARBA"/>
</dbReference>
<proteinExistence type="predicted"/>
<dbReference type="GO" id="GO:0045337">
    <property type="term" value="P:farnesyl diphosphate biosynthetic process"/>
    <property type="evidence" value="ECO:0007669"/>
    <property type="project" value="TreeGrafter"/>
</dbReference>
<dbReference type="Pfam" id="PF00348">
    <property type="entry name" value="polyprenyl_synt"/>
    <property type="match status" value="1"/>
</dbReference>
<evidence type="ECO:0000256" key="1">
    <source>
        <dbReference type="ARBA" id="ARBA00001946"/>
    </source>
</evidence>
<keyword evidence="3" id="KW-0479">Metal-binding</keyword>
<dbReference type="InterPro" id="IPR039702">
    <property type="entry name" value="FPS1-like"/>
</dbReference>
<evidence type="ECO:0000256" key="3">
    <source>
        <dbReference type="ARBA" id="ARBA00022723"/>
    </source>
</evidence>
<dbReference type="GO" id="GO:0046872">
    <property type="term" value="F:metal ion binding"/>
    <property type="evidence" value="ECO:0007669"/>
    <property type="project" value="UniProtKB-KW"/>
</dbReference>
<reference evidence="6 7" key="1">
    <citation type="submission" date="2019-08" db="EMBL/GenBank/DDBJ databases">
        <title>Whole genome of Aphis craccivora.</title>
        <authorList>
            <person name="Voronova N.V."/>
            <person name="Shulinski R.S."/>
            <person name="Bandarenka Y.V."/>
            <person name="Zhorov D.G."/>
            <person name="Warner D."/>
        </authorList>
    </citation>
    <scope>NUCLEOTIDE SEQUENCE [LARGE SCALE GENOMIC DNA]</scope>
    <source>
        <strain evidence="6">180601</strain>
        <tissue evidence="6">Whole Body</tissue>
    </source>
</reference>
<dbReference type="InterPro" id="IPR000092">
    <property type="entry name" value="Polyprenyl_synt"/>
</dbReference>
<dbReference type="InterPro" id="IPR008949">
    <property type="entry name" value="Isoprenoid_synthase_dom_sf"/>
</dbReference>
<sequence>MHMDDFLDCYGDLEVTGKIDTDMEDGKCSWLAVVALQKTNSEQKKIMEIQLYEEDIYKLINTRIQNLSQGLLQDMFFKFLEKIYKRTS</sequence>
<comment type="pathway">
    <text evidence="5">Pheromone biosynthesis.</text>
</comment>
<gene>
    <name evidence="6" type="ORF">FWK35_00024886</name>
</gene>
<keyword evidence="7" id="KW-1185">Reference proteome</keyword>
<dbReference type="SUPFAM" id="SSF48576">
    <property type="entry name" value="Terpenoid synthases"/>
    <property type="match status" value="1"/>
</dbReference>
<dbReference type="PANTHER" id="PTHR11525:SF0">
    <property type="entry name" value="FARNESYL PYROPHOSPHATE SYNTHASE"/>
    <property type="match status" value="1"/>
</dbReference>
<dbReference type="GO" id="GO:0004161">
    <property type="term" value="F:dimethylallyltranstransferase activity"/>
    <property type="evidence" value="ECO:0007669"/>
    <property type="project" value="TreeGrafter"/>
</dbReference>
<keyword evidence="2" id="KW-0808">Transferase</keyword>
<evidence type="ECO:0000313" key="7">
    <source>
        <dbReference type="Proteomes" id="UP000478052"/>
    </source>
</evidence>
<dbReference type="GO" id="GO:0004337">
    <property type="term" value="F:(2E,6E)-farnesyl diphosphate synthase activity"/>
    <property type="evidence" value="ECO:0007669"/>
    <property type="project" value="TreeGrafter"/>
</dbReference>
<evidence type="ECO:0000256" key="5">
    <source>
        <dbReference type="ARBA" id="ARBA00033740"/>
    </source>
</evidence>
<name>A0A6G0YL34_APHCR</name>
<evidence type="ECO:0000313" key="6">
    <source>
        <dbReference type="EMBL" id="KAF0757951.1"/>
    </source>
</evidence>
<comment type="cofactor">
    <cofactor evidence="1">
        <name>Mg(2+)</name>
        <dbReference type="ChEBI" id="CHEBI:18420"/>
    </cofactor>
</comment>
<organism evidence="6 7">
    <name type="scientific">Aphis craccivora</name>
    <name type="common">Cowpea aphid</name>
    <dbReference type="NCBI Taxonomy" id="307492"/>
    <lineage>
        <taxon>Eukaryota</taxon>
        <taxon>Metazoa</taxon>
        <taxon>Ecdysozoa</taxon>
        <taxon>Arthropoda</taxon>
        <taxon>Hexapoda</taxon>
        <taxon>Insecta</taxon>
        <taxon>Pterygota</taxon>
        <taxon>Neoptera</taxon>
        <taxon>Paraneoptera</taxon>
        <taxon>Hemiptera</taxon>
        <taxon>Sternorrhyncha</taxon>
        <taxon>Aphidomorpha</taxon>
        <taxon>Aphidoidea</taxon>
        <taxon>Aphididae</taxon>
        <taxon>Aphidini</taxon>
        <taxon>Aphis</taxon>
        <taxon>Aphis</taxon>
    </lineage>
</organism>
<dbReference type="OrthoDB" id="10257492at2759"/>
<dbReference type="EMBL" id="VUJU01003421">
    <property type="protein sequence ID" value="KAF0757951.1"/>
    <property type="molecule type" value="Genomic_DNA"/>
</dbReference>
<dbReference type="Proteomes" id="UP000478052">
    <property type="component" value="Unassembled WGS sequence"/>
</dbReference>
<evidence type="ECO:0000256" key="2">
    <source>
        <dbReference type="ARBA" id="ARBA00022679"/>
    </source>
</evidence>
<keyword evidence="4" id="KW-0460">Magnesium</keyword>
<evidence type="ECO:0000256" key="4">
    <source>
        <dbReference type="ARBA" id="ARBA00022842"/>
    </source>
</evidence>
<dbReference type="Gene3D" id="1.10.600.10">
    <property type="entry name" value="Farnesyl Diphosphate Synthase"/>
    <property type="match status" value="1"/>
</dbReference>
<accession>A0A6G0YL34</accession>
<dbReference type="GO" id="GO:0005737">
    <property type="term" value="C:cytoplasm"/>
    <property type="evidence" value="ECO:0007669"/>
    <property type="project" value="TreeGrafter"/>
</dbReference>
<dbReference type="AlphaFoldDB" id="A0A6G0YL34"/>